<evidence type="ECO:0000256" key="2">
    <source>
        <dbReference type="ARBA" id="ARBA00019014"/>
    </source>
</evidence>
<dbReference type="Gene3D" id="3.20.20.380">
    <property type="entry name" value="Copper homeostasis (CutC) domain"/>
    <property type="match status" value="1"/>
</dbReference>
<dbReference type="EMBL" id="KZ301980">
    <property type="protein sequence ID" value="PFH52269.1"/>
    <property type="molecule type" value="Genomic_DNA"/>
</dbReference>
<protein>
    <recommendedName>
        <fullName evidence="2">Copper homeostasis protein cutC homolog</fullName>
    </recommendedName>
</protein>
<comment type="similarity">
    <text evidence="1">Belongs to the CutC family.</text>
</comment>
<sequence>MTEAPLPIIIEVCVDSVESAMNAIRGGADRLELCANLGAGGGTTPSLGFVKSIQDILGEIPIMIMVRPRMGDFIYTEDEIKVMLEDIRIFKKCDIRGIVIGALTSEGRVDVECMKRLVDEALPLEVCFHRAFDMTRDPEEALYDIANIGGISRILTSGHGKTAPSALETLKLLLATRQEIMENDPWGLSIMPGSGVNAQNIHTLLEVLLPLGLKEIHMSGGTWMEGSMAFRRQDMGMGCGESEWSIWRTQEEKVRQVRFAVDSYWQDLINLYPPAPSFGEESEGSNV</sequence>
<dbReference type="PANTHER" id="PTHR12598:SF0">
    <property type="entry name" value="COPPER HOMEOSTASIS PROTEIN CUTC HOMOLOG"/>
    <property type="match status" value="1"/>
</dbReference>
<evidence type="ECO:0000256" key="1">
    <source>
        <dbReference type="ARBA" id="ARBA00007768"/>
    </source>
</evidence>
<dbReference type="OrthoDB" id="7392499at2759"/>
<evidence type="ECO:0000313" key="3">
    <source>
        <dbReference type="EMBL" id="PFH52269.1"/>
    </source>
</evidence>
<organism evidence="3 4">
    <name type="scientific">Amanita thiersii Skay4041</name>
    <dbReference type="NCBI Taxonomy" id="703135"/>
    <lineage>
        <taxon>Eukaryota</taxon>
        <taxon>Fungi</taxon>
        <taxon>Dikarya</taxon>
        <taxon>Basidiomycota</taxon>
        <taxon>Agaricomycotina</taxon>
        <taxon>Agaricomycetes</taxon>
        <taxon>Agaricomycetidae</taxon>
        <taxon>Agaricales</taxon>
        <taxon>Pluteineae</taxon>
        <taxon>Amanitaceae</taxon>
        <taxon>Amanita</taxon>
    </lineage>
</organism>
<proteinExistence type="inferred from homology"/>
<reference evidence="3 4" key="1">
    <citation type="submission" date="2014-02" db="EMBL/GenBank/DDBJ databases">
        <title>Transposable element dynamics among asymbiotic and ectomycorrhizal Amanita fungi.</title>
        <authorList>
            <consortium name="DOE Joint Genome Institute"/>
            <person name="Hess J."/>
            <person name="Skrede I."/>
            <person name="Wolfe B."/>
            <person name="LaButti K."/>
            <person name="Ohm R.A."/>
            <person name="Grigoriev I.V."/>
            <person name="Pringle A."/>
        </authorList>
    </citation>
    <scope>NUCLEOTIDE SEQUENCE [LARGE SCALE GENOMIC DNA]</scope>
    <source>
        <strain evidence="3 4">SKay4041</strain>
    </source>
</reference>
<dbReference type="STRING" id="703135.A0A2A9NP07"/>
<dbReference type="InterPro" id="IPR005627">
    <property type="entry name" value="CutC-like"/>
</dbReference>
<dbReference type="InterPro" id="IPR036822">
    <property type="entry name" value="CutC-like_dom_sf"/>
</dbReference>
<dbReference type="AlphaFoldDB" id="A0A2A9NP07"/>
<gene>
    <name evidence="3" type="ORF">AMATHDRAFT_74329</name>
</gene>
<dbReference type="GO" id="GO:0005507">
    <property type="term" value="F:copper ion binding"/>
    <property type="evidence" value="ECO:0007669"/>
    <property type="project" value="TreeGrafter"/>
</dbReference>
<name>A0A2A9NP07_9AGAR</name>
<dbReference type="SUPFAM" id="SSF110395">
    <property type="entry name" value="CutC-like"/>
    <property type="match status" value="1"/>
</dbReference>
<evidence type="ECO:0000313" key="4">
    <source>
        <dbReference type="Proteomes" id="UP000242287"/>
    </source>
</evidence>
<dbReference type="Proteomes" id="UP000242287">
    <property type="component" value="Unassembled WGS sequence"/>
</dbReference>
<dbReference type="FunFam" id="3.20.20.380:FF:000001">
    <property type="entry name" value="Copper homeostasis protein CutC"/>
    <property type="match status" value="1"/>
</dbReference>
<dbReference type="PANTHER" id="PTHR12598">
    <property type="entry name" value="COPPER HOMEOSTASIS PROTEIN CUTC"/>
    <property type="match status" value="1"/>
</dbReference>
<dbReference type="Pfam" id="PF03932">
    <property type="entry name" value="CutC"/>
    <property type="match status" value="1"/>
</dbReference>
<dbReference type="HAMAP" id="MF_00795">
    <property type="entry name" value="CutC"/>
    <property type="match status" value="1"/>
</dbReference>
<accession>A0A2A9NP07</accession>
<keyword evidence="4" id="KW-1185">Reference proteome</keyword>